<dbReference type="AlphaFoldDB" id="A0A1F4VL81"/>
<dbReference type="STRING" id="1802630.A3H26_01590"/>
<evidence type="ECO:0000313" key="8">
    <source>
        <dbReference type="Proteomes" id="UP000177763"/>
    </source>
</evidence>
<protein>
    <recommendedName>
        <fullName evidence="9">EamA domain-containing protein</fullName>
    </recommendedName>
</protein>
<proteinExistence type="predicted"/>
<evidence type="ECO:0008006" key="9">
    <source>
        <dbReference type="Google" id="ProtNLM"/>
    </source>
</evidence>
<keyword evidence="2" id="KW-1003">Cell membrane</keyword>
<keyword evidence="4 6" id="KW-1133">Transmembrane helix</keyword>
<comment type="caution">
    <text evidence="7">The sequence shown here is derived from an EMBL/GenBank/DDBJ whole genome shotgun (WGS) entry which is preliminary data.</text>
</comment>
<dbReference type="Gene3D" id="1.10.3730.20">
    <property type="match status" value="1"/>
</dbReference>
<evidence type="ECO:0000256" key="5">
    <source>
        <dbReference type="ARBA" id="ARBA00023136"/>
    </source>
</evidence>
<dbReference type="Proteomes" id="UP000177763">
    <property type="component" value="Unassembled WGS sequence"/>
</dbReference>
<dbReference type="InterPro" id="IPR000390">
    <property type="entry name" value="Small_drug/metabolite_transptr"/>
</dbReference>
<keyword evidence="3 6" id="KW-0812">Transmembrane</keyword>
<evidence type="ECO:0000256" key="3">
    <source>
        <dbReference type="ARBA" id="ARBA00022692"/>
    </source>
</evidence>
<organism evidence="7 8">
    <name type="scientific">candidate division WWE3 bacterium RIFCSPLOWO2_12_FULL_36_10</name>
    <dbReference type="NCBI Taxonomy" id="1802630"/>
    <lineage>
        <taxon>Bacteria</taxon>
        <taxon>Katanobacteria</taxon>
    </lineage>
</organism>
<keyword evidence="5 6" id="KW-0472">Membrane</keyword>
<reference evidence="7 8" key="1">
    <citation type="journal article" date="2016" name="Nat. Commun.">
        <title>Thousands of microbial genomes shed light on interconnected biogeochemical processes in an aquifer system.</title>
        <authorList>
            <person name="Anantharaman K."/>
            <person name="Brown C.T."/>
            <person name="Hug L.A."/>
            <person name="Sharon I."/>
            <person name="Castelle C.J."/>
            <person name="Probst A.J."/>
            <person name="Thomas B.C."/>
            <person name="Singh A."/>
            <person name="Wilkins M.J."/>
            <person name="Karaoz U."/>
            <person name="Brodie E.L."/>
            <person name="Williams K.H."/>
            <person name="Hubbard S.S."/>
            <person name="Banfield J.F."/>
        </authorList>
    </citation>
    <scope>NUCLEOTIDE SEQUENCE [LARGE SCALE GENOMIC DNA]</scope>
</reference>
<name>A0A1F4VL81_UNCKA</name>
<evidence type="ECO:0000313" key="7">
    <source>
        <dbReference type="EMBL" id="OGC57894.1"/>
    </source>
</evidence>
<evidence type="ECO:0000256" key="1">
    <source>
        <dbReference type="ARBA" id="ARBA00004651"/>
    </source>
</evidence>
<sequence length="122" mass="13620">MNFFQLLITSVFFNVTANILLKKGVKAFGGISGQKAKIIEELSKAAFSPFVIFGLFLYGLSFIIWLRVLTFNDLSRAYPIFATIVFLLTTAGSIVFLKENVSIIRVLGIIIMLVGIYIVARY</sequence>
<evidence type="ECO:0000256" key="2">
    <source>
        <dbReference type="ARBA" id="ARBA00022475"/>
    </source>
</evidence>
<dbReference type="PANTHER" id="PTHR30561:SF9">
    <property type="entry name" value="4-AMINO-4-DEOXY-L-ARABINOSE-PHOSPHOUNDECAPRENOL FLIPPASE SUBUNIT ARNF-RELATED"/>
    <property type="match status" value="1"/>
</dbReference>
<evidence type="ECO:0000256" key="6">
    <source>
        <dbReference type="SAM" id="Phobius"/>
    </source>
</evidence>
<dbReference type="PANTHER" id="PTHR30561">
    <property type="entry name" value="SMR FAMILY PROTON-DEPENDENT DRUG EFFLUX TRANSPORTER SUGE"/>
    <property type="match status" value="1"/>
</dbReference>
<dbReference type="InterPro" id="IPR037185">
    <property type="entry name" value="EmrE-like"/>
</dbReference>
<gene>
    <name evidence="7" type="ORF">A3H26_01590</name>
</gene>
<evidence type="ECO:0000256" key="4">
    <source>
        <dbReference type="ARBA" id="ARBA00022989"/>
    </source>
</evidence>
<feature type="transmembrane region" description="Helical" evidence="6">
    <location>
        <begin position="78"/>
        <end position="97"/>
    </location>
</feature>
<dbReference type="GO" id="GO:0005886">
    <property type="term" value="C:plasma membrane"/>
    <property type="evidence" value="ECO:0007669"/>
    <property type="project" value="UniProtKB-SubCell"/>
</dbReference>
<feature type="transmembrane region" description="Helical" evidence="6">
    <location>
        <begin position="46"/>
        <end position="66"/>
    </location>
</feature>
<comment type="subcellular location">
    <subcellularLocation>
        <location evidence="1">Cell membrane</location>
        <topology evidence="1">Multi-pass membrane protein</topology>
    </subcellularLocation>
</comment>
<dbReference type="EMBL" id="MEVN01000002">
    <property type="protein sequence ID" value="OGC57894.1"/>
    <property type="molecule type" value="Genomic_DNA"/>
</dbReference>
<dbReference type="SUPFAM" id="SSF103481">
    <property type="entry name" value="Multidrug resistance efflux transporter EmrE"/>
    <property type="match status" value="1"/>
</dbReference>
<feature type="transmembrane region" description="Helical" evidence="6">
    <location>
        <begin position="103"/>
        <end position="120"/>
    </location>
</feature>
<dbReference type="GO" id="GO:0022857">
    <property type="term" value="F:transmembrane transporter activity"/>
    <property type="evidence" value="ECO:0007669"/>
    <property type="project" value="InterPro"/>
</dbReference>
<accession>A0A1F4VL81</accession>